<accession>A0A0V8J8W7</accession>
<comment type="caution">
    <text evidence="2">The sequence shown here is derived from an EMBL/GenBank/DDBJ whole genome shotgun (WGS) entry which is preliminary data.</text>
</comment>
<evidence type="ECO:0000256" key="1">
    <source>
        <dbReference type="SAM" id="MobiDB-lite"/>
    </source>
</evidence>
<evidence type="ECO:0000313" key="3">
    <source>
        <dbReference type="Proteomes" id="UP000054099"/>
    </source>
</evidence>
<dbReference type="AlphaFoldDB" id="A0A0V8J8W7"/>
<protein>
    <submittedName>
        <fullName evidence="2">Uncharacterized protein</fullName>
    </submittedName>
</protein>
<gene>
    <name evidence="2" type="ORF">AS030_12705</name>
</gene>
<dbReference type="EMBL" id="LNQN01000002">
    <property type="protein sequence ID" value="KSU83419.1"/>
    <property type="molecule type" value="Genomic_DNA"/>
</dbReference>
<reference evidence="2 3" key="1">
    <citation type="journal article" date="2014" name="Antonie Van Leeuwenhoek">
        <title>Fictibacillus enclensis sp. nov., isolated from marine sediment.</title>
        <authorList>
            <person name="Dastager S.G."/>
            <person name="Mawlankar R."/>
            <person name="Srinivasan K."/>
            <person name="Tang S.K."/>
            <person name="Lee J.C."/>
            <person name="Ramana V.V."/>
            <person name="Shouche Y.S."/>
        </authorList>
    </citation>
    <scope>NUCLEOTIDE SEQUENCE [LARGE SCALE GENOMIC DNA]</scope>
    <source>
        <strain evidence="2 3">NIO-1003</strain>
    </source>
</reference>
<proteinExistence type="predicted"/>
<sequence>MPRKTRRQVTAGDPVNIRKKLSNKRFGRAVRRIEGECASGTKEQRKSASIEYESTATTETGEEKEEQ</sequence>
<feature type="region of interest" description="Disordered" evidence="1">
    <location>
        <begin position="37"/>
        <end position="67"/>
    </location>
</feature>
<name>A0A0V8J8W7_9BACL</name>
<keyword evidence="3" id="KW-1185">Reference proteome</keyword>
<organism evidence="2 3">
    <name type="scientific">Fictibacillus enclensis</name>
    <dbReference type="NCBI Taxonomy" id="1017270"/>
    <lineage>
        <taxon>Bacteria</taxon>
        <taxon>Bacillati</taxon>
        <taxon>Bacillota</taxon>
        <taxon>Bacilli</taxon>
        <taxon>Bacillales</taxon>
        <taxon>Fictibacillaceae</taxon>
        <taxon>Fictibacillus</taxon>
    </lineage>
</organism>
<evidence type="ECO:0000313" key="2">
    <source>
        <dbReference type="EMBL" id="KSU83419.1"/>
    </source>
</evidence>
<dbReference type="Proteomes" id="UP000054099">
    <property type="component" value="Unassembled WGS sequence"/>
</dbReference>
<dbReference type="RefSeq" id="WP_061972257.1">
    <property type="nucleotide sequence ID" value="NZ_FMAV01000002.1"/>
</dbReference>